<name>A0A3P7H604_TOXCA</name>
<reference evidence="2" key="1">
    <citation type="submission" date="2018-11" db="EMBL/GenBank/DDBJ databases">
        <authorList>
            <consortium name="Pathogen Informatics"/>
        </authorList>
    </citation>
    <scope>NUCLEOTIDE SEQUENCE [LARGE SCALE GENOMIC DNA]</scope>
</reference>
<accession>A0A3P7H604</accession>
<sequence length="164" mass="17718">MHVSAFQLKYHRRKVPFSVCESRHVSSAYQPSVYNQNGIPVGFFTSHRRSGGYPPTSSSFATAPTHSPAWITPQFIRSICYHHKQATGGCKKVSLGTDVSCEVSEKKEHTDSRNNAKSDTSIGGRGFNESGEEQQVGTFSSLSPASSENVDSVISASTASPGLF</sequence>
<dbReference type="EMBL" id="UYWY01005812">
    <property type="protein sequence ID" value="VDM29682.1"/>
    <property type="molecule type" value="Genomic_DNA"/>
</dbReference>
<feature type="compositionally biased region" description="Polar residues" evidence="1">
    <location>
        <begin position="133"/>
        <end position="164"/>
    </location>
</feature>
<gene>
    <name evidence="2" type="ORF">TCNE_LOCUS3965</name>
</gene>
<organism evidence="2">
    <name type="scientific">Toxocara canis</name>
    <name type="common">Canine roundworm</name>
    <dbReference type="NCBI Taxonomy" id="6265"/>
    <lineage>
        <taxon>Eukaryota</taxon>
        <taxon>Metazoa</taxon>
        <taxon>Ecdysozoa</taxon>
        <taxon>Nematoda</taxon>
        <taxon>Chromadorea</taxon>
        <taxon>Rhabditida</taxon>
        <taxon>Spirurina</taxon>
        <taxon>Ascaridomorpha</taxon>
        <taxon>Ascaridoidea</taxon>
        <taxon>Toxocaridae</taxon>
        <taxon>Toxocara</taxon>
    </lineage>
</organism>
<evidence type="ECO:0000313" key="2">
    <source>
        <dbReference type="EMBL" id="VDM29682.1"/>
    </source>
</evidence>
<proteinExistence type="predicted"/>
<dbReference type="AlphaFoldDB" id="A0A3P7H604"/>
<evidence type="ECO:0000256" key="1">
    <source>
        <dbReference type="SAM" id="MobiDB-lite"/>
    </source>
</evidence>
<protein>
    <submittedName>
        <fullName evidence="2">Uncharacterized protein</fullName>
    </submittedName>
</protein>
<feature type="region of interest" description="Disordered" evidence="1">
    <location>
        <begin position="104"/>
        <end position="164"/>
    </location>
</feature>
<feature type="compositionally biased region" description="Basic and acidic residues" evidence="1">
    <location>
        <begin position="104"/>
        <end position="116"/>
    </location>
</feature>